<dbReference type="Proteomes" id="UP000218327">
    <property type="component" value="Unassembled WGS sequence"/>
</dbReference>
<evidence type="ECO:0008006" key="4">
    <source>
        <dbReference type="Google" id="ProtNLM"/>
    </source>
</evidence>
<accession>A0A2A5AX89</accession>
<keyword evidence="1" id="KW-0732">Signal</keyword>
<dbReference type="PROSITE" id="PS51257">
    <property type="entry name" value="PROKAR_LIPOPROTEIN"/>
    <property type="match status" value="1"/>
</dbReference>
<gene>
    <name evidence="2" type="ORF">COA96_10915</name>
</gene>
<sequence length="120" mass="11792">MKRLISGWLVLSLAILAGCAAGGAAPAVGVWGVEINSPLGALPATLTLNADGSGVMVADGLGEAALSGVMYDGNAVSFSAEVDAQGQTLVLDFTGTVDGDAIDGEFGSDFGAFAVTGSRQ</sequence>
<dbReference type="EMBL" id="NVVJ01000033">
    <property type="protein sequence ID" value="PCJ23879.1"/>
    <property type="molecule type" value="Genomic_DNA"/>
</dbReference>
<evidence type="ECO:0000313" key="2">
    <source>
        <dbReference type="EMBL" id="PCJ23879.1"/>
    </source>
</evidence>
<comment type="caution">
    <text evidence="2">The sequence shown here is derived from an EMBL/GenBank/DDBJ whole genome shotgun (WGS) entry which is preliminary data.</text>
</comment>
<evidence type="ECO:0000313" key="3">
    <source>
        <dbReference type="Proteomes" id="UP000218327"/>
    </source>
</evidence>
<feature type="chain" id="PRO_5012178711" description="Lipoprotein" evidence="1">
    <location>
        <begin position="21"/>
        <end position="120"/>
    </location>
</feature>
<dbReference type="AlphaFoldDB" id="A0A2A5AX89"/>
<evidence type="ECO:0000256" key="1">
    <source>
        <dbReference type="SAM" id="SignalP"/>
    </source>
</evidence>
<name>A0A2A5AX89_9GAMM</name>
<protein>
    <recommendedName>
        <fullName evidence="4">Lipoprotein</fullName>
    </recommendedName>
</protein>
<organism evidence="2 3">
    <name type="scientific">SAR86 cluster bacterium</name>
    <dbReference type="NCBI Taxonomy" id="2030880"/>
    <lineage>
        <taxon>Bacteria</taxon>
        <taxon>Pseudomonadati</taxon>
        <taxon>Pseudomonadota</taxon>
        <taxon>Gammaproteobacteria</taxon>
        <taxon>SAR86 cluster</taxon>
    </lineage>
</organism>
<proteinExistence type="predicted"/>
<feature type="signal peptide" evidence="1">
    <location>
        <begin position="1"/>
        <end position="20"/>
    </location>
</feature>
<reference evidence="3" key="1">
    <citation type="submission" date="2017-08" db="EMBL/GenBank/DDBJ databases">
        <title>A dynamic microbial community with high functional redundancy inhabits the cold, oxic subseafloor aquifer.</title>
        <authorList>
            <person name="Tully B.J."/>
            <person name="Wheat C.G."/>
            <person name="Glazer B.T."/>
            <person name="Huber J.A."/>
        </authorList>
    </citation>
    <scope>NUCLEOTIDE SEQUENCE [LARGE SCALE GENOMIC DNA]</scope>
</reference>